<name>A0A1C3EJ74_9GAMM</name>
<dbReference type="AlphaFoldDB" id="A0A1C3EJ74"/>
<proteinExistence type="predicted"/>
<organism evidence="1 2">
    <name type="scientific">Veronia pacifica</name>
    <dbReference type="NCBI Taxonomy" id="1080227"/>
    <lineage>
        <taxon>Bacteria</taxon>
        <taxon>Pseudomonadati</taxon>
        <taxon>Pseudomonadota</taxon>
        <taxon>Gammaproteobacteria</taxon>
        <taxon>Vibrionales</taxon>
        <taxon>Vibrionaceae</taxon>
        <taxon>Veronia</taxon>
    </lineage>
</organism>
<protein>
    <recommendedName>
        <fullName evidence="3">Cytochrome oxidase</fullName>
    </recommendedName>
</protein>
<dbReference type="Proteomes" id="UP000094936">
    <property type="component" value="Unassembled WGS sequence"/>
</dbReference>
<evidence type="ECO:0000313" key="1">
    <source>
        <dbReference type="EMBL" id="ODA33269.1"/>
    </source>
</evidence>
<reference evidence="1 2" key="1">
    <citation type="submission" date="2016-05" db="EMBL/GenBank/DDBJ databases">
        <title>Genomic Taxonomy of the Vibrionaceae.</title>
        <authorList>
            <person name="Gomez-Gil B."/>
            <person name="Enciso-Ibarra J."/>
        </authorList>
    </citation>
    <scope>NUCLEOTIDE SEQUENCE [LARGE SCALE GENOMIC DNA]</scope>
    <source>
        <strain evidence="1 2">CAIM 1920</strain>
    </source>
</reference>
<comment type="caution">
    <text evidence="1">The sequence shown here is derived from an EMBL/GenBank/DDBJ whole genome shotgun (WGS) entry which is preliminary data.</text>
</comment>
<dbReference type="OrthoDB" id="9785445at2"/>
<sequence length="182" mass="19883">MKGKQALLIVAAVFILPIAAAKLVLELGLYQGGATNHGLLFADKDIIEADWLDKKGDWRVVYPMPSECTESCKYALFQLGQIPIAVGPNRDRFTGIVLTQSNDVSLPLKGNPDLQIQQIDEDVFAQLSALPINHQGDVFYLADPLNNVILAYPIPADNESRIAQGKGLLSDLRKLMKLSKVG</sequence>
<dbReference type="STRING" id="1080227.A8L45_10730"/>
<dbReference type="EMBL" id="LYBM01000017">
    <property type="protein sequence ID" value="ODA33269.1"/>
    <property type="molecule type" value="Genomic_DNA"/>
</dbReference>
<accession>A0A1C3EJ74</accession>
<dbReference type="RefSeq" id="WP_068902069.1">
    <property type="nucleotide sequence ID" value="NZ_JBHUIF010000006.1"/>
</dbReference>
<evidence type="ECO:0008006" key="3">
    <source>
        <dbReference type="Google" id="ProtNLM"/>
    </source>
</evidence>
<gene>
    <name evidence="1" type="ORF">A8L45_10730</name>
</gene>
<evidence type="ECO:0000313" key="2">
    <source>
        <dbReference type="Proteomes" id="UP000094936"/>
    </source>
</evidence>
<keyword evidence="2" id="KW-1185">Reference proteome</keyword>